<evidence type="ECO:0000313" key="1">
    <source>
        <dbReference type="EMBL" id="VDP55783.1"/>
    </source>
</evidence>
<sequence>MVSVSIGRAQTKSRHYGSSLDNQLNGTRHYTSTSLIMRKHLTVWIGEHYRNFFDTMEYMGNSYNELHYKVVHRGQLTDAFQVKTGVTQGCLLSLFLFIFRANRMVKTLTSEGKHEIQWTARKLLEDLDFSDYLVLLSHTHQQMQIKTTSVATASAS</sequence>
<organism evidence="1 2">
    <name type="scientific">Schistosoma margrebowiei</name>
    <dbReference type="NCBI Taxonomy" id="48269"/>
    <lineage>
        <taxon>Eukaryota</taxon>
        <taxon>Metazoa</taxon>
        <taxon>Spiralia</taxon>
        <taxon>Lophotrochozoa</taxon>
        <taxon>Platyhelminthes</taxon>
        <taxon>Trematoda</taxon>
        <taxon>Digenea</taxon>
        <taxon>Strigeidida</taxon>
        <taxon>Schistosomatoidea</taxon>
        <taxon>Schistosomatidae</taxon>
        <taxon>Schistosoma</taxon>
    </lineage>
</organism>
<dbReference type="EMBL" id="UZAI01021543">
    <property type="protein sequence ID" value="VDP55783.1"/>
    <property type="molecule type" value="Genomic_DNA"/>
</dbReference>
<proteinExistence type="predicted"/>
<dbReference type="AlphaFoldDB" id="A0A183NBD6"/>
<keyword evidence="2" id="KW-1185">Reference proteome</keyword>
<name>A0A183NBD6_9TREM</name>
<protein>
    <submittedName>
        <fullName evidence="1">Uncharacterized protein</fullName>
    </submittedName>
</protein>
<gene>
    <name evidence="1" type="ORF">SMRZ_LOCUS25611</name>
</gene>
<dbReference type="PANTHER" id="PTHR47027:SF25">
    <property type="entry name" value="REVERSE TRANSCRIPTASE DOMAIN-CONTAINING PROTEIN"/>
    <property type="match status" value="1"/>
</dbReference>
<dbReference type="Proteomes" id="UP000277204">
    <property type="component" value="Unassembled WGS sequence"/>
</dbReference>
<accession>A0A183NBD6</accession>
<evidence type="ECO:0000313" key="2">
    <source>
        <dbReference type="Proteomes" id="UP000277204"/>
    </source>
</evidence>
<dbReference type="PANTHER" id="PTHR47027">
    <property type="entry name" value="REVERSE TRANSCRIPTASE DOMAIN-CONTAINING PROTEIN"/>
    <property type="match status" value="1"/>
</dbReference>
<reference evidence="1 2" key="1">
    <citation type="submission" date="2018-11" db="EMBL/GenBank/DDBJ databases">
        <authorList>
            <consortium name="Pathogen Informatics"/>
        </authorList>
    </citation>
    <scope>NUCLEOTIDE SEQUENCE [LARGE SCALE GENOMIC DNA]</scope>
    <source>
        <strain evidence="1 2">Zambia</strain>
    </source>
</reference>